<accession>A0ABQ5X471</accession>
<evidence type="ECO:0000313" key="1">
    <source>
        <dbReference type="EMBL" id="GLQ70534.1"/>
    </source>
</evidence>
<dbReference type="EMBL" id="BSNW01000050">
    <property type="protein sequence ID" value="GLQ70534.1"/>
    <property type="molecule type" value="Genomic_DNA"/>
</dbReference>
<reference evidence="2" key="1">
    <citation type="journal article" date="2019" name="Int. J. Syst. Evol. Microbiol.">
        <title>The Global Catalogue of Microorganisms (GCM) 10K type strain sequencing project: providing services to taxonomists for standard genome sequencing and annotation.</title>
        <authorList>
            <consortium name="The Broad Institute Genomics Platform"/>
            <consortium name="The Broad Institute Genome Sequencing Center for Infectious Disease"/>
            <person name="Wu L."/>
            <person name="Ma J."/>
        </authorList>
    </citation>
    <scope>NUCLEOTIDE SEQUENCE [LARGE SCALE GENOMIC DNA]</scope>
    <source>
        <strain evidence="2">NBRC 3250</strain>
    </source>
</reference>
<evidence type="ECO:0000313" key="2">
    <source>
        <dbReference type="Proteomes" id="UP001156672"/>
    </source>
</evidence>
<protein>
    <submittedName>
        <fullName evidence="1">Uncharacterized protein</fullName>
    </submittedName>
</protein>
<organism evidence="1 2">
    <name type="scientific">Gluconobacter albidus</name>
    <dbReference type="NCBI Taxonomy" id="318683"/>
    <lineage>
        <taxon>Bacteria</taxon>
        <taxon>Pseudomonadati</taxon>
        <taxon>Pseudomonadota</taxon>
        <taxon>Alphaproteobacteria</taxon>
        <taxon>Acetobacterales</taxon>
        <taxon>Acetobacteraceae</taxon>
        <taxon>Gluconobacter</taxon>
    </lineage>
</organism>
<gene>
    <name evidence="1" type="ORF">GCM10007866_29870</name>
</gene>
<dbReference type="Proteomes" id="UP001156672">
    <property type="component" value="Unassembled WGS sequence"/>
</dbReference>
<sequence>MAVLSAGIAASGGLTAAAESVGIEGVTDGSACCVTAVEGAVTVGGTALAEMTSAVSGGAGVCVSGALTGRIASLGIGVETIEELLCAGGTSGRAGDVTFARTTGLC</sequence>
<proteinExistence type="predicted"/>
<comment type="caution">
    <text evidence="1">The sequence shown here is derived from an EMBL/GenBank/DDBJ whole genome shotgun (WGS) entry which is preliminary data.</text>
</comment>
<keyword evidence="2" id="KW-1185">Reference proteome</keyword>
<name>A0ABQ5X471_9PROT</name>